<reference evidence="1" key="1">
    <citation type="journal article" date="2019" name="bioRxiv">
        <title>The Genome of the Zebra Mussel, Dreissena polymorpha: A Resource for Invasive Species Research.</title>
        <authorList>
            <person name="McCartney M.A."/>
            <person name="Auch B."/>
            <person name="Kono T."/>
            <person name="Mallez S."/>
            <person name="Zhang Y."/>
            <person name="Obille A."/>
            <person name="Becker A."/>
            <person name="Abrahante J.E."/>
            <person name="Garbe J."/>
            <person name="Badalamenti J.P."/>
            <person name="Herman A."/>
            <person name="Mangelson H."/>
            <person name="Liachko I."/>
            <person name="Sullivan S."/>
            <person name="Sone E.D."/>
            <person name="Koren S."/>
            <person name="Silverstein K.A.T."/>
            <person name="Beckman K.B."/>
            <person name="Gohl D.M."/>
        </authorList>
    </citation>
    <scope>NUCLEOTIDE SEQUENCE</scope>
    <source>
        <strain evidence="1">Duluth1</strain>
        <tissue evidence="1">Whole animal</tissue>
    </source>
</reference>
<accession>A0A9D4DTS9</accession>
<gene>
    <name evidence="1" type="ORF">DPMN_189573</name>
</gene>
<dbReference type="AlphaFoldDB" id="A0A9D4DTS9"/>
<protein>
    <submittedName>
        <fullName evidence="1">Uncharacterized protein</fullName>
    </submittedName>
</protein>
<dbReference type="Proteomes" id="UP000828390">
    <property type="component" value="Unassembled WGS sequence"/>
</dbReference>
<evidence type="ECO:0000313" key="1">
    <source>
        <dbReference type="EMBL" id="KAH3754893.1"/>
    </source>
</evidence>
<name>A0A9D4DTS9_DREPO</name>
<keyword evidence="2" id="KW-1185">Reference proteome</keyword>
<reference evidence="1" key="2">
    <citation type="submission" date="2020-11" db="EMBL/GenBank/DDBJ databases">
        <authorList>
            <person name="McCartney M.A."/>
            <person name="Auch B."/>
            <person name="Kono T."/>
            <person name="Mallez S."/>
            <person name="Becker A."/>
            <person name="Gohl D.M."/>
            <person name="Silverstein K.A.T."/>
            <person name="Koren S."/>
            <person name="Bechman K.B."/>
            <person name="Herman A."/>
            <person name="Abrahante J.E."/>
            <person name="Garbe J."/>
        </authorList>
    </citation>
    <scope>NUCLEOTIDE SEQUENCE</scope>
    <source>
        <strain evidence="1">Duluth1</strain>
        <tissue evidence="1">Whole animal</tissue>
    </source>
</reference>
<proteinExistence type="predicted"/>
<sequence>MVAGELGVCGRAVQSHVEWVTSGNTEPVPTKVLLHTARLVTETRRHLLCA</sequence>
<organism evidence="1 2">
    <name type="scientific">Dreissena polymorpha</name>
    <name type="common">Zebra mussel</name>
    <name type="synonym">Mytilus polymorpha</name>
    <dbReference type="NCBI Taxonomy" id="45954"/>
    <lineage>
        <taxon>Eukaryota</taxon>
        <taxon>Metazoa</taxon>
        <taxon>Spiralia</taxon>
        <taxon>Lophotrochozoa</taxon>
        <taxon>Mollusca</taxon>
        <taxon>Bivalvia</taxon>
        <taxon>Autobranchia</taxon>
        <taxon>Heteroconchia</taxon>
        <taxon>Euheterodonta</taxon>
        <taxon>Imparidentia</taxon>
        <taxon>Neoheterodontei</taxon>
        <taxon>Myida</taxon>
        <taxon>Dreissenoidea</taxon>
        <taxon>Dreissenidae</taxon>
        <taxon>Dreissena</taxon>
    </lineage>
</organism>
<evidence type="ECO:0000313" key="2">
    <source>
        <dbReference type="Proteomes" id="UP000828390"/>
    </source>
</evidence>
<dbReference type="EMBL" id="JAIWYP010000010">
    <property type="protein sequence ID" value="KAH3754893.1"/>
    <property type="molecule type" value="Genomic_DNA"/>
</dbReference>
<comment type="caution">
    <text evidence="1">The sequence shown here is derived from an EMBL/GenBank/DDBJ whole genome shotgun (WGS) entry which is preliminary data.</text>
</comment>